<proteinExistence type="predicted"/>
<organism evidence="1 2">
    <name type="scientific">Paenibacillus alvei</name>
    <name type="common">Bacillus alvei</name>
    <dbReference type="NCBI Taxonomy" id="44250"/>
    <lineage>
        <taxon>Bacteria</taxon>
        <taxon>Bacillati</taxon>
        <taxon>Bacillota</taxon>
        <taxon>Bacilli</taxon>
        <taxon>Bacillales</taxon>
        <taxon>Paenibacillaceae</taxon>
        <taxon>Paenibacillus</taxon>
    </lineage>
</organism>
<sequence>MPETTQQPARDWEDDWMLVKNMELETLSNREPGVIYLSAEREEERLGYWLQQYRIKSECYEELKEQLAGINCDYHSLKTKFLNMREECGAEKKRADEAENHLRILKKSLTSWQEYYIAEGCKTELDLTKDILKIIEMLEVIGVE</sequence>
<comment type="caution">
    <text evidence="1">The sequence shown here is derived from an EMBL/GenBank/DDBJ whole genome shotgun (WGS) entry which is preliminary data.</text>
</comment>
<dbReference type="EMBL" id="JAMDNP010000138">
    <property type="protein sequence ID" value="MCY9764942.1"/>
    <property type="molecule type" value="Genomic_DNA"/>
</dbReference>
<gene>
    <name evidence="1" type="ORF">M5X12_31075</name>
</gene>
<evidence type="ECO:0000313" key="2">
    <source>
        <dbReference type="Proteomes" id="UP001527181"/>
    </source>
</evidence>
<dbReference type="RefSeq" id="WP_268594974.1">
    <property type="nucleotide sequence ID" value="NZ_JAMDLX010000006.1"/>
</dbReference>
<accession>A0ABT4H7I5</accession>
<evidence type="ECO:0000313" key="1">
    <source>
        <dbReference type="EMBL" id="MCY9764942.1"/>
    </source>
</evidence>
<reference evidence="1 2" key="1">
    <citation type="submission" date="2022-05" db="EMBL/GenBank/DDBJ databases">
        <title>Genome Sequencing of Bee-Associated Microbes.</title>
        <authorList>
            <person name="Dunlap C."/>
        </authorList>
    </citation>
    <scope>NUCLEOTIDE SEQUENCE [LARGE SCALE GENOMIC DNA]</scope>
    <source>
        <strain evidence="1 2">NRRL B-04010</strain>
    </source>
</reference>
<keyword evidence="2" id="KW-1185">Reference proteome</keyword>
<name>A0ABT4H7I5_PAEAL</name>
<protein>
    <submittedName>
        <fullName evidence="1">Uncharacterized protein</fullName>
    </submittedName>
</protein>
<dbReference type="Proteomes" id="UP001527181">
    <property type="component" value="Unassembled WGS sequence"/>
</dbReference>